<gene>
    <name evidence="2" type="ORF">FIBSPDRAFT_963317</name>
</gene>
<dbReference type="InterPro" id="IPR016024">
    <property type="entry name" value="ARM-type_fold"/>
</dbReference>
<dbReference type="Gene3D" id="1.25.10.10">
    <property type="entry name" value="Leucine-rich Repeat Variant"/>
    <property type="match status" value="2"/>
</dbReference>
<feature type="domain" description="Exportin-2 central" evidence="1">
    <location>
        <begin position="94"/>
        <end position="129"/>
    </location>
</feature>
<keyword evidence="3" id="KW-1185">Reference proteome</keyword>
<dbReference type="GO" id="GO:0006611">
    <property type="term" value="P:protein export from nucleus"/>
    <property type="evidence" value="ECO:0007669"/>
    <property type="project" value="TreeGrafter"/>
</dbReference>
<dbReference type="InterPro" id="IPR013713">
    <property type="entry name" value="XPO2_central"/>
</dbReference>
<dbReference type="Pfam" id="PF08506">
    <property type="entry name" value="Cse1"/>
    <property type="match status" value="1"/>
</dbReference>
<dbReference type="OrthoDB" id="3268246at2759"/>
<dbReference type="PANTHER" id="PTHR10997:SF8">
    <property type="entry name" value="EXPORTIN-2"/>
    <property type="match status" value="1"/>
</dbReference>
<dbReference type="PANTHER" id="PTHR10997">
    <property type="entry name" value="IMPORTIN-7, 8, 11"/>
    <property type="match status" value="1"/>
</dbReference>
<accession>A0A165Z549</accession>
<name>A0A165Z549_9AGAM</name>
<proteinExistence type="predicted"/>
<dbReference type="AlphaFoldDB" id="A0A165Z549"/>
<organism evidence="2 3">
    <name type="scientific">Athelia psychrophila</name>
    <dbReference type="NCBI Taxonomy" id="1759441"/>
    <lineage>
        <taxon>Eukaryota</taxon>
        <taxon>Fungi</taxon>
        <taxon>Dikarya</taxon>
        <taxon>Basidiomycota</taxon>
        <taxon>Agaricomycotina</taxon>
        <taxon>Agaricomycetes</taxon>
        <taxon>Agaricomycetidae</taxon>
        <taxon>Atheliales</taxon>
        <taxon>Atheliaceae</taxon>
        <taxon>Athelia</taxon>
    </lineage>
</organism>
<protein>
    <recommendedName>
        <fullName evidence="1">Exportin-2 central domain-containing protein</fullName>
    </recommendedName>
</protein>
<dbReference type="GO" id="GO:0005049">
    <property type="term" value="F:nuclear export signal receptor activity"/>
    <property type="evidence" value="ECO:0007669"/>
    <property type="project" value="TreeGrafter"/>
</dbReference>
<dbReference type="EMBL" id="KV417684">
    <property type="protein sequence ID" value="KZP10235.1"/>
    <property type="molecule type" value="Genomic_DNA"/>
</dbReference>
<evidence type="ECO:0000313" key="3">
    <source>
        <dbReference type="Proteomes" id="UP000076532"/>
    </source>
</evidence>
<dbReference type="GO" id="GO:0005829">
    <property type="term" value="C:cytosol"/>
    <property type="evidence" value="ECO:0007669"/>
    <property type="project" value="TreeGrafter"/>
</dbReference>
<reference evidence="2 3" key="1">
    <citation type="journal article" date="2016" name="Mol. Biol. Evol.">
        <title>Comparative Genomics of Early-Diverging Mushroom-Forming Fungi Provides Insights into the Origins of Lignocellulose Decay Capabilities.</title>
        <authorList>
            <person name="Nagy L.G."/>
            <person name="Riley R."/>
            <person name="Tritt A."/>
            <person name="Adam C."/>
            <person name="Daum C."/>
            <person name="Floudas D."/>
            <person name="Sun H."/>
            <person name="Yadav J.S."/>
            <person name="Pangilinan J."/>
            <person name="Larsson K.H."/>
            <person name="Matsuura K."/>
            <person name="Barry K."/>
            <person name="Labutti K."/>
            <person name="Kuo R."/>
            <person name="Ohm R.A."/>
            <person name="Bhattacharya S.S."/>
            <person name="Shirouzu T."/>
            <person name="Yoshinaga Y."/>
            <person name="Martin F.M."/>
            <person name="Grigoriev I.V."/>
            <person name="Hibbett D.S."/>
        </authorList>
    </citation>
    <scope>NUCLEOTIDE SEQUENCE [LARGE SCALE GENOMIC DNA]</scope>
    <source>
        <strain evidence="2 3">CBS 109695</strain>
    </source>
</reference>
<dbReference type="Proteomes" id="UP000076532">
    <property type="component" value="Unassembled WGS sequence"/>
</dbReference>
<dbReference type="STRING" id="436010.A0A165Z549"/>
<dbReference type="GO" id="GO:0006606">
    <property type="term" value="P:protein import into nucleus"/>
    <property type="evidence" value="ECO:0007669"/>
    <property type="project" value="TreeGrafter"/>
</dbReference>
<dbReference type="InterPro" id="IPR011989">
    <property type="entry name" value="ARM-like"/>
</dbReference>
<sequence length="277" mass="29981">MSSDLPSLLLASLHPASRKQAEQSLTALTAQPGFISALLQLVLGQGTEERSVHLVIAALEFPERWPDLINQLTTSLSPTDTTTNASVLETAHSIFAPWRAHVRSDALFSEINYVLSRFMDPFLQLFRHTAGPLPPLPVPVSTHIGAPRAKRQEEGIVGVLGGDEAGGLEVHAQELVPAGQDHALHHHLELVVALDGVLAATHTSVPVPLLPWPSHHLLDLLTQMFRPLLHQLEPLLAQLRLHPRDPALLPHASELLSLQISAQAATLPPAINDSSFV</sequence>
<evidence type="ECO:0000259" key="1">
    <source>
        <dbReference type="Pfam" id="PF08506"/>
    </source>
</evidence>
<dbReference type="GO" id="GO:0005635">
    <property type="term" value="C:nuclear envelope"/>
    <property type="evidence" value="ECO:0007669"/>
    <property type="project" value="TreeGrafter"/>
</dbReference>
<evidence type="ECO:0000313" key="2">
    <source>
        <dbReference type="EMBL" id="KZP10235.1"/>
    </source>
</evidence>
<dbReference type="SUPFAM" id="SSF48371">
    <property type="entry name" value="ARM repeat"/>
    <property type="match status" value="1"/>
</dbReference>